<protein>
    <submittedName>
        <fullName evidence="1">Uncharacterized protein</fullName>
    </submittedName>
</protein>
<reference evidence="1 2" key="1">
    <citation type="submission" date="2016-08" db="EMBL/GenBank/DDBJ databases">
        <title>Identification and validation of antigenic proteins from Pajaroellobacter abortibovis using de-novo genome sequence assembly and reverse vaccinology.</title>
        <authorList>
            <person name="Welly B.T."/>
            <person name="Miller M.R."/>
            <person name="Stott J.L."/>
            <person name="Blanchard M.T."/>
            <person name="Islas-Trejo A.D."/>
            <person name="O'Rourke S.M."/>
            <person name="Young A.E."/>
            <person name="Medrano J.F."/>
            <person name="Van Eenennaam A.L."/>
        </authorList>
    </citation>
    <scope>NUCLEOTIDE SEQUENCE [LARGE SCALE GENOMIC DNA]</scope>
    <source>
        <strain evidence="1 2">BTF92-0548A/99-0131</strain>
    </source>
</reference>
<organism evidence="1 2">
    <name type="scientific">Pajaroellobacter abortibovis</name>
    <dbReference type="NCBI Taxonomy" id="1882918"/>
    <lineage>
        <taxon>Bacteria</taxon>
        <taxon>Pseudomonadati</taxon>
        <taxon>Myxococcota</taxon>
        <taxon>Polyangia</taxon>
        <taxon>Polyangiales</taxon>
        <taxon>Polyangiaceae</taxon>
    </lineage>
</organism>
<dbReference type="KEGG" id="pabo:BCY86_03240"/>
<dbReference type="STRING" id="1882918.BCY86_03240"/>
<keyword evidence="2" id="KW-1185">Reference proteome</keyword>
<proteinExistence type="predicted"/>
<gene>
    <name evidence="1" type="ORF">BCY86_03240</name>
</gene>
<dbReference type="Proteomes" id="UP000185544">
    <property type="component" value="Chromosome"/>
</dbReference>
<evidence type="ECO:0000313" key="1">
    <source>
        <dbReference type="EMBL" id="APR99799.1"/>
    </source>
</evidence>
<accession>A0A1L6MW76</accession>
<name>A0A1L6MW76_9BACT</name>
<sequence length="102" mass="11021">MRAEVCKAGALFLILARYVCQPGGMETFAEAFAGLSERLTLDPSSSLECVREVFAKIDAALRLLSTVSSLRSLSSLENPQQADAVISLENSLELLARYSVPL</sequence>
<evidence type="ECO:0000313" key="2">
    <source>
        <dbReference type="Proteomes" id="UP000185544"/>
    </source>
</evidence>
<dbReference type="AlphaFoldDB" id="A0A1L6MW76"/>
<dbReference type="EMBL" id="CP016908">
    <property type="protein sequence ID" value="APR99799.1"/>
    <property type="molecule type" value="Genomic_DNA"/>
</dbReference>